<feature type="compositionally biased region" description="Basic and acidic residues" evidence="3">
    <location>
        <begin position="81"/>
        <end position="90"/>
    </location>
</feature>
<feature type="repeat" description="Pumilio" evidence="2">
    <location>
        <begin position="723"/>
        <end position="758"/>
    </location>
</feature>
<dbReference type="SMART" id="SM00025">
    <property type="entry name" value="Pumilio"/>
    <property type="match status" value="8"/>
</dbReference>
<feature type="region of interest" description="Disordered" evidence="3">
    <location>
        <begin position="1039"/>
        <end position="1230"/>
    </location>
</feature>
<feature type="repeat" description="Pumilio" evidence="2">
    <location>
        <begin position="868"/>
        <end position="903"/>
    </location>
</feature>
<evidence type="ECO:0000256" key="2">
    <source>
        <dbReference type="PROSITE-ProRule" id="PRU00317"/>
    </source>
</evidence>
<protein>
    <submittedName>
        <fullName evidence="5">Related to PUF4 - member of the PUF protein family</fullName>
    </submittedName>
</protein>
<feature type="repeat" description="Pumilio" evidence="2">
    <location>
        <begin position="795"/>
        <end position="831"/>
    </location>
</feature>
<evidence type="ECO:0000256" key="3">
    <source>
        <dbReference type="SAM" id="MobiDB-lite"/>
    </source>
</evidence>
<feature type="repeat" description="Pumilio" evidence="2">
    <location>
        <begin position="904"/>
        <end position="939"/>
    </location>
</feature>
<dbReference type="GO" id="GO:0010608">
    <property type="term" value="P:post-transcriptional regulation of gene expression"/>
    <property type="evidence" value="ECO:0007669"/>
    <property type="project" value="TreeGrafter"/>
</dbReference>
<dbReference type="PROSITE" id="PS50302">
    <property type="entry name" value="PUM"/>
    <property type="match status" value="8"/>
</dbReference>
<dbReference type="CDD" id="cd07920">
    <property type="entry name" value="Pumilio"/>
    <property type="match status" value="1"/>
</dbReference>
<feature type="compositionally biased region" description="Polar residues" evidence="3">
    <location>
        <begin position="162"/>
        <end position="181"/>
    </location>
</feature>
<feature type="compositionally biased region" description="Basic residues" evidence="3">
    <location>
        <begin position="1061"/>
        <end position="1071"/>
    </location>
</feature>
<evidence type="ECO:0000313" key="6">
    <source>
        <dbReference type="Proteomes" id="UP000323386"/>
    </source>
</evidence>
<keyword evidence="1" id="KW-0677">Repeat</keyword>
<dbReference type="GO" id="GO:0005737">
    <property type="term" value="C:cytoplasm"/>
    <property type="evidence" value="ECO:0007669"/>
    <property type="project" value="TreeGrafter"/>
</dbReference>
<feature type="compositionally biased region" description="Polar residues" evidence="3">
    <location>
        <begin position="17"/>
        <end position="47"/>
    </location>
</feature>
<dbReference type="InterPro" id="IPR001313">
    <property type="entry name" value="Pumilio_RNA-bd_rpt"/>
</dbReference>
<feature type="compositionally biased region" description="Polar residues" evidence="3">
    <location>
        <begin position="307"/>
        <end position="329"/>
    </location>
</feature>
<dbReference type="PANTHER" id="PTHR12537">
    <property type="entry name" value="RNA BINDING PROTEIN PUMILIO-RELATED"/>
    <property type="match status" value="1"/>
</dbReference>
<feature type="compositionally biased region" description="Gly residues" evidence="3">
    <location>
        <begin position="455"/>
        <end position="465"/>
    </location>
</feature>
<dbReference type="OrthoDB" id="668540at2759"/>
<feature type="region of interest" description="Disordered" evidence="3">
    <location>
        <begin position="299"/>
        <end position="347"/>
    </location>
</feature>
<dbReference type="GO" id="GO:0003729">
    <property type="term" value="F:mRNA binding"/>
    <property type="evidence" value="ECO:0007669"/>
    <property type="project" value="TreeGrafter"/>
</dbReference>
<feature type="repeat" description="Pumilio" evidence="2">
    <location>
        <begin position="832"/>
        <end position="867"/>
    </location>
</feature>
<feature type="compositionally biased region" description="Polar residues" evidence="3">
    <location>
        <begin position="548"/>
        <end position="561"/>
    </location>
</feature>
<feature type="region of interest" description="Disordered" evidence="3">
    <location>
        <begin position="142"/>
        <end position="181"/>
    </location>
</feature>
<organism evidence="5 6">
    <name type="scientific">Pseudozyma flocculosa</name>
    <dbReference type="NCBI Taxonomy" id="84751"/>
    <lineage>
        <taxon>Eukaryota</taxon>
        <taxon>Fungi</taxon>
        <taxon>Dikarya</taxon>
        <taxon>Basidiomycota</taxon>
        <taxon>Ustilaginomycotina</taxon>
        <taxon>Ustilaginomycetes</taxon>
        <taxon>Ustilaginales</taxon>
        <taxon>Ustilaginaceae</taxon>
        <taxon>Pseudozyma</taxon>
    </lineage>
</organism>
<proteinExistence type="predicted"/>
<feature type="repeat" description="Pumilio" evidence="2">
    <location>
        <begin position="759"/>
        <end position="794"/>
    </location>
</feature>
<dbReference type="FunFam" id="1.25.10.10:FF:000237">
    <property type="entry name" value="Pumilio homolog 9"/>
    <property type="match status" value="1"/>
</dbReference>
<evidence type="ECO:0000259" key="4">
    <source>
        <dbReference type="PROSITE" id="PS50303"/>
    </source>
</evidence>
<dbReference type="Proteomes" id="UP000323386">
    <property type="component" value="Unassembled WGS sequence"/>
</dbReference>
<dbReference type="SUPFAM" id="SSF48371">
    <property type="entry name" value="ARM repeat"/>
    <property type="match status" value="1"/>
</dbReference>
<dbReference type="PROSITE" id="PS50303">
    <property type="entry name" value="PUM_HD"/>
    <property type="match status" value="1"/>
</dbReference>
<dbReference type="PANTHER" id="PTHR12537:SF13">
    <property type="entry name" value="PUMILIO HOMOLOGY DOMAIN FAMILY MEMBER 4"/>
    <property type="match status" value="1"/>
</dbReference>
<feature type="compositionally biased region" description="Low complexity" evidence="3">
    <location>
        <begin position="54"/>
        <end position="80"/>
    </location>
</feature>
<dbReference type="InterPro" id="IPR016024">
    <property type="entry name" value="ARM-type_fold"/>
</dbReference>
<feature type="compositionally biased region" description="Low complexity" evidence="3">
    <location>
        <begin position="1117"/>
        <end position="1128"/>
    </location>
</feature>
<dbReference type="InterPro" id="IPR033712">
    <property type="entry name" value="Pumilio_RNA-bd"/>
</dbReference>
<sequence>MTTSAASRPGSGDWSRNALSNGNRPAPSESATVSVSGSTPSILQTSEESFRLEGSAAGEESFSSPASSSEPVNANNSAVVGRDERARGDQDGVGADGATPEDLHAKIEKKRFEHEQQRALQRKAFEQQMALLEMQQQEEERTLLEQQQLKDRSGRAQLEDVINSNSVAASAPTTPLRETNGASRHQQLLGARQTIEARPHGPTLLGAMPSHSEPEEGLNGSNVPGLAPSSATVSYHRSMPASRRQSQDGHPDTAPQGRLAAALASQRRATPQQDLSGAFDKMVLSSGPRGGLAAAHLRAQLAQQDAPRSSSAAPLTSIRSSDSAATTQAPAVAHPGQNSAHQHSGSEGFTPVFNERFLFDDELDNEDSAFVKRYNLHEDDDKFPILVRRDSFPDVLSASSAALDLAPLSQAARNARVGSVGGGSGSDPTEWPNFGSGGDGGQRDRKARHGQGETVAGGSGAGNGGEVHIADGPRRSAGGGEPERASPSGTISRGPGANAYPLPSPSPRIPQAGRDSPAIHVGFTAAAAASRGSGAGPVSPTPVGAGSGSLTNGSRFASHMSQPHDFIGHSDFDPLQPQQPNPARKNDGGGGSSLKPHVLGAARDGSSSFPSFSLGAFSNASGGSESPSRFGPYSPAAFDADSTGRGGSNGSRPNSGFFDAFNPAAPAAAAHHHHHAVFGPVPGLPIAGSGGAANLKHARKGGNVVSGAAGGGGELDAATRLEDLQGEIFALCKDQHGCRYLQKKLEEGLPSHRDMIFAETFHHFAELMTDPFGNYLCQKMLEYCTDDQRNRIVESVAPELVTISLNMHGTRAVQKTIDFLSTSRQIHSIIMALSMNVVTLIKDLNGNHVIQKCLNRLGAEDNQFIYNAVAAHCVEVATHRHGCCVLQRCIDHASDSQRIQLVAEITYNALTLVQDPFGNYVVQYVLDLCDQRFTDAVIRQFVGNVCLLSVQKFSSNVIEKCIRVSDPSIRKQLIEELLNRSKLEKLLRDSFANYVVQTSLDYADPVQRMRLVECIRPILPVIRNTPYGKRIQSKLQRDNLDLGPSAGGGAGGMPFSLLQQQHHHHHHHHHQQQQLHAMAAMAANRQGPSGNPSDFLGINAYGQPGLHSLPPPHHHPYPQGLHHQQPGGRSLGHQPQLHMGPPAHHQHHQHHPHQLYGAGAGGPSQHHPAHPSANHGLPPPLNFSSPSTHSLYGGGLNQFQGAAPHHPPMGVHGAPSGGFPSSSSGGFGPY</sequence>
<feature type="repeat" description="Pumilio" evidence="2">
    <location>
        <begin position="940"/>
        <end position="975"/>
    </location>
</feature>
<keyword evidence="6" id="KW-1185">Reference proteome</keyword>
<evidence type="ECO:0000256" key="1">
    <source>
        <dbReference type="ARBA" id="ARBA00022737"/>
    </source>
</evidence>
<dbReference type="EMBL" id="OOIP01000027">
    <property type="protein sequence ID" value="SPO41466.1"/>
    <property type="molecule type" value="Genomic_DNA"/>
</dbReference>
<dbReference type="Pfam" id="PF00806">
    <property type="entry name" value="PUF"/>
    <property type="match status" value="8"/>
</dbReference>
<name>A0A5C3FBG2_9BASI</name>
<dbReference type="InterPro" id="IPR033133">
    <property type="entry name" value="PUM-HD"/>
</dbReference>
<dbReference type="InterPro" id="IPR011989">
    <property type="entry name" value="ARM-like"/>
</dbReference>
<feature type="region of interest" description="Disordered" evidence="3">
    <location>
        <begin position="200"/>
        <end position="274"/>
    </location>
</feature>
<gene>
    <name evidence="5" type="ORF">PSFLO_06948</name>
</gene>
<dbReference type="Gene3D" id="1.25.10.10">
    <property type="entry name" value="Leucine-rich Repeat Variant"/>
    <property type="match status" value="1"/>
</dbReference>
<accession>A0A5C3FBG2</accession>
<feature type="compositionally biased region" description="Low complexity" evidence="3">
    <location>
        <begin position="258"/>
        <end position="269"/>
    </location>
</feature>
<evidence type="ECO:0000313" key="5">
    <source>
        <dbReference type="EMBL" id="SPO41466.1"/>
    </source>
</evidence>
<feature type="region of interest" description="Disordered" evidence="3">
    <location>
        <begin position="1"/>
        <end position="104"/>
    </location>
</feature>
<feature type="region of interest" description="Disordered" evidence="3">
    <location>
        <begin position="416"/>
        <end position="516"/>
    </location>
</feature>
<feature type="region of interest" description="Disordered" evidence="3">
    <location>
        <begin position="530"/>
        <end position="602"/>
    </location>
</feature>
<dbReference type="AlphaFoldDB" id="A0A5C3FBG2"/>
<feature type="region of interest" description="Disordered" evidence="3">
    <location>
        <begin position="620"/>
        <end position="657"/>
    </location>
</feature>
<reference evidence="5 6" key="1">
    <citation type="submission" date="2018-03" db="EMBL/GenBank/DDBJ databases">
        <authorList>
            <person name="Guldener U."/>
        </authorList>
    </citation>
    <scope>NUCLEOTIDE SEQUENCE [LARGE SCALE GENOMIC DNA]</scope>
    <source>
        <strain evidence="5 6">DAOM196992</strain>
    </source>
</reference>
<feature type="compositionally biased region" description="Basic residues" evidence="3">
    <location>
        <begin position="1144"/>
        <end position="1153"/>
    </location>
</feature>
<feature type="domain" description="PUM-HD" evidence="4">
    <location>
        <begin position="700"/>
        <end position="1039"/>
    </location>
</feature>
<feature type="compositionally biased region" description="Polar residues" evidence="3">
    <location>
        <begin position="336"/>
        <end position="347"/>
    </location>
</feature>
<feature type="repeat" description="Pumilio" evidence="2">
    <location>
        <begin position="976"/>
        <end position="1013"/>
    </location>
</feature>
<feature type="compositionally biased region" description="Basic and acidic residues" evidence="3">
    <location>
        <begin position="142"/>
        <end position="158"/>
    </location>
</feature>